<dbReference type="PANTHER" id="PTHR43706">
    <property type="entry name" value="NADH DEHYDROGENASE"/>
    <property type="match status" value="1"/>
</dbReference>
<feature type="region of interest" description="Disordered" evidence="8">
    <location>
        <begin position="449"/>
        <end position="492"/>
    </location>
</feature>
<evidence type="ECO:0000256" key="1">
    <source>
        <dbReference type="ARBA" id="ARBA00005272"/>
    </source>
</evidence>
<dbReference type="InterPro" id="IPR023753">
    <property type="entry name" value="FAD/NAD-binding_dom"/>
</dbReference>
<dbReference type="AlphaFoldDB" id="A0A839QS47"/>
<feature type="compositionally biased region" description="Basic and acidic residues" evidence="8">
    <location>
        <begin position="465"/>
        <end position="492"/>
    </location>
</feature>
<feature type="transmembrane region" description="Helical" evidence="9">
    <location>
        <begin position="21"/>
        <end position="40"/>
    </location>
</feature>
<proteinExistence type="inferred from homology"/>
<keyword evidence="5 11" id="KW-0560">Oxidoreductase</keyword>
<dbReference type="EC" id="1.6.5.9" evidence="2"/>
<comment type="catalytic activity">
    <reaction evidence="7">
        <text>a quinone + NADH + H(+) = a quinol + NAD(+)</text>
        <dbReference type="Rhea" id="RHEA:46160"/>
        <dbReference type="ChEBI" id="CHEBI:15378"/>
        <dbReference type="ChEBI" id="CHEBI:24646"/>
        <dbReference type="ChEBI" id="CHEBI:57540"/>
        <dbReference type="ChEBI" id="CHEBI:57945"/>
        <dbReference type="ChEBI" id="CHEBI:132124"/>
        <dbReference type="EC" id="1.6.5.9"/>
    </reaction>
</comment>
<dbReference type="Proteomes" id="UP000568050">
    <property type="component" value="Unassembled WGS sequence"/>
</dbReference>
<evidence type="ECO:0000256" key="5">
    <source>
        <dbReference type="ARBA" id="ARBA00023002"/>
    </source>
</evidence>
<evidence type="ECO:0000313" key="12">
    <source>
        <dbReference type="Proteomes" id="UP000568050"/>
    </source>
</evidence>
<reference evidence="11 12" key="1">
    <citation type="submission" date="2020-08" db="EMBL/GenBank/DDBJ databases">
        <title>Sequencing the genomes of 1000 actinobacteria strains.</title>
        <authorList>
            <person name="Klenk H.-P."/>
        </authorList>
    </citation>
    <scope>NUCLEOTIDE SEQUENCE [LARGE SCALE GENOMIC DNA]</scope>
    <source>
        <strain evidence="11 12">DSM 23040</strain>
    </source>
</reference>
<comment type="similarity">
    <text evidence="1">Belongs to the NADH dehydrogenase family.</text>
</comment>
<gene>
    <name evidence="11" type="ORF">FHX50_001605</name>
</gene>
<evidence type="ECO:0000256" key="4">
    <source>
        <dbReference type="ARBA" id="ARBA00022827"/>
    </source>
</evidence>
<organism evidence="11 12">
    <name type="scientific">Helcobacillus massiliensis</name>
    <dbReference type="NCBI Taxonomy" id="521392"/>
    <lineage>
        <taxon>Bacteria</taxon>
        <taxon>Bacillati</taxon>
        <taxon>Actinomycetota</taxon>
        <taxon>Actinomycetes</taxon>
        <taxon>Micrococcales</taxon>
        <taxon>Dermabacteraceae</taxon>
        <taxon>Helcobacillus</taxon>
    </lineage>
</organism>
<dbReference type="InterPro" id="IPR036188">
    <property type="entry name" value="FAD/NAD-bd_sf"/>
</dbReference>
<dbReference type="GO" id="GO:0050136">
    <property type="term" value="F:NADH dehydrogenase (quinone) (non-electrogenic) activity"/>
    <property type="evidence" value="ECO:0007669"/>
    <property type="project" value="UniProtKB-EC"/>
</dbReference>
<comment type="caution">
    <text evidence="11">The sequence shown here is derived from an EMBL/GenBank/DDBJ whole genome shotgun (WGS) entry which is preliminary data.</text>
</comment>
<keyword evidence="6" id="KW-0520">NAD</keyword>
<dbReference type="PRINTS" id="PR00368">
    <property type="entry name" value="FADPNR"/>
</dbReference>
<name>A0A839QS47_9MICO</name>
<keyword evidence="9" id="KW-0472">Membrane</keyword>
<dbReference type="InterPro" id="IPR045024">
    <property type="entry name" value="NDH-2"/>
</dbReference>
<dbReference type="PANTHER" id="PTHR43706:SF47">
    <property type="entry name" value="EXTERNAL NADH-UBIQUINONE OXIDOREDUCTASE 1, MITOCHONDRIAL-RELATED"/>
    <property type="match status" value="1"/>
</dbReference>
<dbReference type="Pfam" id="PF07992">
    <property type="entry name" value="Pyr_redox_2"/>
    <property type="match status" value="1"/>
</dbReference>
<dbReference type="SUPFAM" id="SSF51905">
    <property type="entry name" value="FAD/NAD(P)-binding domain"/>
    <property type="match status" value="1"/>
</dbReference>
<evidence type="ECO:0000256" key="8">
    <source>
        <dbReference type="SAM" id="MobiDB-lite"/>
    </source>
</evidence>
<dbReference type="PRINTS" id="PR00411">
    <property type="entry name" value="PNDRDTASEI"/>
</dbReference>
<keyword evidence="3" id="KW-0285">Flavoprotein</keyword>
<evidence type="ECO:0000256" key="6">
    <source>
        <dbReference type="ARBA" id="ARBA00023027"/>
    </source>
</evidence>
<dbReference type="EMBL" id="JACHWP010000004">
    <property type="protein sequence ID" value="MBB3023313.1"/>
    <property type="molecule type" value="Genomic_DNA"/>
</dbReference>
<evidence type="ECO:0000256" key="2">
    <source>
        <dbReference type="ARBA" id="ARBA00012637"/>
    </source>
</evidence>
<evidence type="ECO:0000256" key="9">
    <source>
        <dbReference type="SAM" id="Phobius"/>
    </source>
</evidence>
<keyword evidence="9" id="KW-1133">Transmembrane helix</keyword>
<sequence>MDRAKRSFRRRTKPATNGRNWPHVVIVGGGFAGANAVLGLRKARVRVTLIDQNVYKTFQPLLYQVATAGLNPGDVTMFLRGLQLKVPNMRFRQGRVRAVDTEQQTVTLHDRQKISYDYLVLANGATVNFFNTPGAEEFAMPMYTRSQAIDIRDRIFAELERASQLSETGTNDKLHISVVGGGATGVEIAGALADFRQQELDVLYPEMDPGTLQITLIQRGKALIKDFNENLQEYAADELLKRKVELLLGRGVKSVGYDSLTLQDDTVIESDITIWAVGVGADDEINRWGVPRRDNGRIEVDDTLRVKGFRNIFAIGDVAAQDEALPMLAQPAMQSGKHVASLISAEVDGKPADAPFAYRDLGTMATIGRHAAITQLPFEKAPDLTGSVGWWAWMGVHVMNLLGARNRRAVSTNLISLYAGMGTTFSQPNPVIGEVDSNRARKEFAKHSSKRRFGFSAGKPFSYREGSRRERGELTADHPSHRANPEDGHGLA</sequence>
<keyword evidence="4" id="KW-0274">FAD</keyword>
<keyword evidence="12" id="KW-1185">Reference proteome</keyword>
<protein>
    <recommendedName>
        <fullName evidence="2">NADH:ubiquinone reductase (non-electrogenic)</fullName>
        <ecNumber evidence="2">1.6.5.9</ecNumber>
    </recommendedName>
</protein>
<evidence type="ECO:0000256" key="3">
    <source>
        <dbReference type="ARBA" id="ARBA00022630"/>
    </source>
</evidence>
<keyword evidence="9" id="KW-0812">Transmembrane</keyword>
<evidence type="ECO:0000259" key="10">
    <source>
        <dbReference type="Pfam" id="PF07992"/>
    </source>
</evidence>
<evidence type="ECO:0000313" key="11">
    <source>
        <dbReference type="EMBL" id="MBB3023313.1"/>
    </source>
</evidence>
<accession>A0A839QS47</accession>
<evidence type="ECO:0000256" key="7">
    <source>
        <dbReference type="ARBA" id="ARBA00047599"/>
    </source>
</evidence>
<dbReference type="Gene3D" id="3.50.50.100">
    <property type="match status" value="1"/>
</dbReference>
<dbReference type="RefSeq" id="WP_183376406.1">
    <property type="nucleotide sequence ID" value="NZ_CBCSFZ010000025.1"/>
</dbReference>
<feature type="domain" description="FAD/NAD(P)-binding" evidence="10">
    <location>
        <begin position="23"/>
        <end position="336"/>
    </location>
</feature>